<proteinExistence type="predicted"/>
<dbReference type="InterPro" id="IPR036770">
    <property type="entry name" value="Ankyrin_rpt-contain_sf"/>
</dbReference>
<dbReference type="PANTHER" id="PTHR24159">
    <property type="match status" value="1"/>
</dbReference>
<dbReference type="Gene3D" id="1.25.40.20">
    <property type="entry name" value="Ankyrin repeat-containing domain"/>
    <property type="match status" value="1"/>
</dbReference>
<dbReference type="InterPro" id="IPR002110">
    <property type="entry name" value="Ankyrin_rpt"/>
</dbReference>
<organism evidence="1 2">
    <name type="scientific">Tritrichomonas musculus</name>
    <dbReference type="NCBI Taxonomy" id="1915356"/>
    <lineage>
        <taxon>Eukaryota</taxon>
        <taxon>Metamonada</taxon>
        <taxon>Parabasalia</taxon>
        <taxon>Tritrichomonadida</taxon>
        <taxon>Tritrichomonadidae</taxon>
        <taxon>Tritrichomonas</taxon>
    </lineage>
</organism>
<evidence type="ECO:0000313" key="1">
    <source>
        <dbReference type="EMBL" id="KAK8840932.1"/>
    </source>
</evidence>
<dbReference type="SMART" id="SM00248">
    <property type="entry name" value="ANK"/>
    <property type="match status" value="5"/>
</dbReference>
<dbReference type="Proteomes" id="UP001470230">
    <property type="component" value="Unassembled WGS sequence"/>
</dbReference>
<dbReference type="PANTHER" id="PTHR24159:SF5">
    <property type="entry name" value="ANK_REP_REGION DOMAIN-CONTAINING PROTEIN"/>
    <property type="match status" value="1"/>
</dbReference>
<comment type="caution">
    <text evidence="1">The sequence shown here is derived from an EMBL/GenBank/DDBJ whole genome shotgun (WGS) entry which is preliminary data.</text>
</comment>
<accession>A0ABR2H5S9</accession>
<evidence type="ECO:0008006" key="3">
    <source>
        <dbReference type="Google" id="ProtNLM"/>
    </source>
</evidence>
<gene>
    <name evidence="1" type="ORF">M9Y10_027764</name>
</gene>
<name>A0ABR2H5S9_9EUKA</name>
<protein>
    <recommendedName>
        <fullName evidence="3">DUF3447 domain-containing protein</fullName>
    </recommendedName>
</protein>
<dbReference type="SUPFAM" id="SSF48403">
    <property type="entry name" value="Ankyrin repeat"/>
    <property type="match status" value="1"/>
</dbReference>
<sequence>MFSFAFDNLSSKPANWKIIINGHEISCSKTNAELISKTISKNNKEQKADKTKDSYNITIQEFENPLICSESDYDTFTDIFKAIPIQITSTNKDVLKIFATQFEIDELLLLLELYDKYYNLISSDKNLQTLKEITNKLINISEDDFEALLNDFQNIDNEILTKEFIYNLFLTTCLSRPTKIELLMSFLQKYEEATKGQQFQYFKGLITSELRDNQSSKEIHFIDSYLNGEHYGYFIYKSNSSKELYDDDEIKEYKKTGYCPSKIYHVIKNDDIDSFIELVTRGGEMKFNEKVNLLCYERSSDILNATNYLDVAAFYGSEKIFNYILLNTESNQNFEMNLIVFALIGGNITIIHKCFENIEMNDQILLRSLLTTIKYSQSEIFEWLFENYDVKKFLVNSTFEKAIQSIHFGISNRWLLGINNENLSFNDLLIRDAIQYNNFDTLCYLLTNGFDHVSLFTLALVYNQFYLSELALKLPYDLTFKSKNIRSKHFYPLMYKYNKEHPLFISIFKNRLDFVKAILETNLVKPAISFENCGPLYFAVVQNNIEITKFFLADKAYSKKQVIKGISIFEYAVEQGFTEMSEFLINQPNVEKIGSHSFSLLNNVKEEIDEKNLSGFYRESNSEEAKKFVHFFLSKSKDKNVQKNKKEMITNNLSFFTCLAARYSDKKEFEKFLDSYKIDINLIDQKTIFFLTFFLIKLLL</sequence>
<reference evidence="1 2" key="1">
    <citation type="submission" date="2024-04" db="EMBL/GenBank/DDBJ databases">
        <title>Tritrichomonas musculus Genome.</title>
        <authorList>
            <person name="Alves-Ferreira E."/>
            <person name="Grigg M."/>
            <person name="Lorenzi H."/>
            <person name="Galac M."/>
        </authorList>
    </citation>
    <scope>NUCLEOTIDE SEQUENCE [LARGE SCALE GENOMIC DNA]</scope>
    <source>
        <strain evidence="1 2">EAF2021</strain>
    </source>
</reference>
<dbReference type="EMBL" id="JAPFFF010000043">
    <property type="protein sequence ID" value="KAK8840932.1"/>
    <property type="molecule type" value="Genomic_DNA"/>
</dbReference>
<keyword evidence="2" id="KW-1185">Reference proteome</keyword>
<evidence type="ECO:0000313" key="2">
    <source>
        <dbReference type="Proteomes" id="UP001470230"/>
    </source>
</evidence>